<accession>A0A857JQ91</accession>
<dbReference type="Proteomes" id="UP000464524">
    <property type="component" value="Chromosome"/>
</dbReference>
<dbReference type="SMART" id="SM00267">
    <property type="entry name" value="GGDEF"/>
    <property type="match status" value="1"/>
</dbReference>
<dbReference type="GO" id="GO:0000160">
    <property type="term" value="P:phosphorelay signal transduction system"/>
    <property type="evidence" value="ECO:0007669"/>
    <property type="project" value="InterPro"/>
</dbReference>
<dbReference type="SUPFAM" id="SSF52172">
    <property type="entry name" value="CheY-like"/>
    <property type="match status" value="1"/>
</dbReference>
<feature type="modified residue" description="4-aspartylphosphate" evidence="1">
    <location>
        <position position="57"/>
    </location>
</feature>
<organism evidence="5 6">
    <name type="scientific">Paraglaciecola mesophila</name>
    <dbReference type="NCBI Taxonomy" id="197222"/>
    <lineage>
        <taxon>Bacteria</taxon>
        <taxon>Pseudomonadati</taxon>
        <taxon>Pseudomonadota</taxon>
        <taxon>Gammaproteobacteria</taxon>
        <taxon>Alteromonadales</taxon>
        <taxon>Alteromonadaceae</taxon>
        <taxon>Paraglaciecola</taxon>
    </lineage>
</organism>
<sequence length="590" mass="66190">MSNEAKVNILVCDDDLTARILMKETLASDSIEVIEAENGQRAIEQFEKHSPALLLLDVSMPKMNGFEVCEHIREHKKGKHIPIIMVTGSDDLESIHKSYAVGATDFIAKPIKWPILGERVKYILRASQAFADLVTQQQELHQLAFYDSLTGLPNRQYLMQDLQRFLAMAQRNHYQAAMLFIDLDRFKRINDTMGHSYGDKLLRKVAHRLQANLRDSDTFARVGSEQSSQEPQLSSFGGDEFTIFLSRLNDPNEAMLVAERVIRSFSTPFQLEQFEVVVTPSIGISMFPNDGDNAETLLKNADTAMYFAKQSGRCCYKFYQDSMNAKAAARLQLEQDLRRALKSDEIVPFYQPQICAQSGRIVGVEALVRWLPAKGGIIPPDEFIPIAEETGLINELGRLVLERGCYQAKQWFNEGNPVRMAINVSAHQFRQLDFTQVVADVLRQSGLAPELLELELTESVIMSDAEENIARLIELKALGVSLAVDDFGTGYSSLSYLKRFPIDILKIDRSFMCDVNSAPDDLAIVEAILALAESLKLGVIAEGIEYGSQIAILKNTKQLLLQGYLFSRPVAAEYISPLLNQDFNHLMPGL</sequence>
<evidence type="ECO:0000259" key="2">
    <source>
        <dbReference type="PROSITE" id="PS50110"/>
    </source>
</evidence>
<dbReference type="PANTHER" id="PTHR44757">
    <property type="entry name" value="DIGUANYLATE CYCLASE DGCP"/>
    <property type="match status" value="1"/>
</dbReference>
<dbReference type="PROSITE" id="PS50883">
    <property type="entry name" value="EAL"/>
    <property type="match status" value="1"/>
</dbReference>
<dbReference type="KEGG" id="pmes:FX988_03386"/>
<dbReference type="Gene3D" id="3.20.20.450">
    <property type="entry name" value="EAL domain"/>
    <property type="match status" value="1"/>
</dbReference>
<feature type="domain" description="Response regulatory" evidence="2">
    <location>
        <begin position="8"/>
        <end position="124"/>
    </location>
</feature>
<evidence type="ECO:0000313" key="5">
    <source>
        <dbReference type="EMBL" id="QHJ13127.1"/>
    </source>
</evidence>
<reference evidence="5 6" key="1">
    <citation type="submission" date="2019-12" db="EMBL/GenBank/DDBJ databases">
        <title>Genome sequencing and assembly of endphytes of Porphyra tenera.</title>
        <authorList>
            <person name="Park J.M."/>
            <person name="Shin R."/>
            <person name="Jo S.H."/>
        </authorList>
    </citation>
    <scope>NUCLEOTIDE SEQUENCE [LARGE SCALE GENOMIC DNA]</scope>
    <source>
        <strain evidence="5 6">GPM4</strain>
    </source>
</reference>
<dbReference type="InterPro" id="IPR043128">
    <property type="entry name" value="Rev_trsase/Diguanyl_cyclase"/>
</dbReference>
<dbReference type="PROSITE" id="PS50110">
    <property type="entry name" value="RESPONSE_REGULATORY"/>
    <property type="match status" value="1"/>
</dbReference>
<keyword evidence="6" id="KW-1185">Reference proteome</keyword>
<dbReference type="CDD" id="cd01948">
    <property type="entry name" value="EAL"/>
    <property type="match status" value="1"/>
</dbReference>
<dbReference type="InterPro" id="IPR001789">
    <property type="entry name" value="Sig_transdc_resp-reg_receiver"/>
</dbReference>
<dbReference type="SMART" id="SM00448">
    <property type="entry name" value="REC"/>
    <property type="match status" value="1"/>
</dbReference>
<dbReference type="InterPro" id="IPR001633">
    <property type="entry name" value="EAL_dom"/>
</dbReference>
<dbReference type="EMBL" id="CP047656">
    <property type="protein sequence ID" value="QHJ13127.1"/>
    <property type="molecule type" value="Genomic_DNA"/>
</dbReference>
<dbReference type="InterPro" id="IPR000160">
    <property type="entry name" value="GGDEF_dom"/>
</dbReference>
<feature type="domain" description="GGDEF" evidence="4">
    <location>
        <begin position="174"/>
        <end position="321"/>
    </location>
</feature>
<dbReference type="Pfam" id="PF00990">
    <property type="entry name" value="GGDEF"/>
    <property type="match status" value="1"/>
</dbReference>
<dbReference type="Pfam" id="PF00072">
    <property type="entry name" value="Response_reg"/>
    <property type="match status" value="1"/>
</dbReference>
<dbReference type="SUPFAM" id="SSF141868">
    <property type="entry name" value="EAL domain-like"/>
    <property type="match status" value="1"/>
</dbReference>
<dbReference type="OrthoDB" id="9814202at2"/>
<dbReference type="CDD" id="cd01949">
    <property type="entry name" value="GGDEF"/>
    <property type="match status" value="1"/>
</dbReference>
<evidence type="ECO:0000259" key="4">
    <source>
        <dbReference type="PROSITE" id="PS50887"/>
    </source>
</evidence>
<dbReference type="Pfam" id="PF00563">
    <property type="entry name" value="EAL"/>
    <property type="match status" value="1"/>
</dbReference>
<dbReference type="InterPro" id="IPR011006">
    <property type="entry name" value="CheY-like_superfamily"/>
</dbReference>
<protein>
    <submittedName>
        <fullName evidence="5">Putative signaling protein</fullName>
    </submittedName>
</protein>
<dbReference type="PROSITE" id="PS50887">
    <property type="entry name" value="GGDEF"/>
    <property type="match status" value="1"/>
</dbReference>
<evidence type="ECO:0000256" key="1">
    <source>
        <dbReference type="PROSITE-ProRule" id="PRU00169"/>
    </source>
</evidence>
<dbReference type="AlphaFoldDB" id="A0A857JQ91"/>
<dbReference type="RefSeq" id="WP_160181251.1">
    <property type="nucleotide sequence ID" value="NZ_CP047656.1"/>
</dbReference>
<evidence type="ECO:0000313" key="6">
    <source>
        <dbReference type="Proteomes" id="UP000464524"/>
    </source>
</evidence>
<dbReference type="Gene3D" id="3.40.50.2300">
    <property type="match status" value="1"/>
</dbReference>
<evidence type="ECO:0000259" key="3">
    <source>
        <dbReference type="PROSITE" id="PS50883"/>
    </source>
</evidence>
<gene>
    <name evidence="5" type="ORF">FX988_03386</name>
</gene>
<name>A0A857JQ91_9ALTE</name>
<dbReference type="SUPFAM" id="SSF55073">
    <property type="entry name" value="Nucleotide cyclase"/>
    <property type="match status" value="1"/>
</dbReference>
<proteinExistence type="predicted"/>
<dbReference type="SMART" id="SM00052">
    <property type="entry name" value="EAL"/>
    <property type="match status" value="1"/>
</dbReference>
<dbReference type="InterPro" id="IPR029787">
    <property type="entry name" value="Nucleotide_cyclase"/>
</dbReference>
<keyword evidence="1" id="KW-0597">Phosphoprotein</keyword>
<dbReference type="InterPro" id="IPR052155">
    <property type="entry name" value="Biofilm_reg_signaling"/>
</dbReference>
<feature type="domain" description="EAL" evidence="3">
    <location>
        <begin position="330"/>
        <end position="583"/>
    </location>
</feature>
<dbReference type="NCBIfam" id="TIGR00254">
    <property type="entry name" value="GGDEF"/>
    <property type="match status" value="2"/>
</dbReference>
<dbReference type="Gene3D" id="3.30.70.270">
    <property type="match status" value="1"/>
</dbReference>
<dbReference type="InterPro" id="IPR035919">
    <property type="entry name" value="EAL_sf"/>
</dbReference>
<dbReference type="PANTHER" id="PTHR44757:SF2">
    <property type="entry name" value="BIOFILM ARCHITECTURE MAINTENANCE PROTEIN MBAA"/>
    <property type="match status" value="1"/>
</dbReference>